<dbReference type="Gene3D" id="2.30.30.110">
    <property type="match status" value="1"/>
</dbReference>
<dbReference type="RefSeq" id="WP_112141908.1">
    <property type="nucleotide sequence ID" value="NZ_PGTO01000001.1"/>
</dbReference>
<evidence type="ECO:0000256" key="7">
    <source>
        <dbReference type="ARBA" id="ARBA00033135"/>
    </source>
</evidence>
<dbReference type="SUPFAM" id="SSF50118">
    <property type="entry name" value="Cell growth inhibitor/plasmid maintenance toxic component"/>
    <property type="match status" value="1"/>
</dbReference>
<keyword evidence="3" id="KW-0678">Repressor</keyword>
<proteinExistence type="inferred from homology"/>
<evidence type="ECO:0000256" key="1">
    <source>
        <dbReference type="ARBA" id="ARBA00005230"/>
    </source>
</evidence>
<accession>A0A364P3D5</accession>
<dbReference type="Pfam" id="PF01845">
    <property type="entry name" value="CcdB"/>
    <property type="match status" value="1"/>
</dbReference>
<dbReference type="InterPro" id="IPR011067">
    <property type="entry name" value="Plasmid_toxin/cell-grow_inhib"/>
</dbReference>
<evidence type="ECO:0000256" key="2">
    <source>
        <dbReference type="ARBA" id="ARBA00015075"/>
    </source>
</evidence>
<sequence length="104" mass="11170">MAQFDIHSNPNRKGGDLVPYVMDIQADCLHGLPTRILVPLARPGPGVMPTRHLNPVVEVNGEALVMLTDQLSAIPAKILAPPVASLAARRHDMIAALDFLFTGI</sequence>
<organism evidence="8 9">
    <name type="scientific">Paramagnetospirillum kuznetsovii</name>
    <dbReference type="NCBI Taxonomy" id="2053833"/>
    <lineage>
        <taxon>Bacteria</taxon>
        <taxon>Pseudomonadati</taxon>
        <taxon>Pseudomonadota</taxon>
        <taxon>Alphaproteobacteria</taxon>
        <taxon>Rhodospirillales</taxon>
        <taxon>Magnetospirillaceae</taxon>
        <taxon>Paramagnetospirillum</taxon>
    </lineage>
</organism>
<dbReference type="GO" id="GO:0006276">
    <property type="term" value="P:plasmid maintenance"/>
    <property type="evidence" value="ECO:0007669"/>
    <property type="project" value="InterPro"/>
</dbReference>
<evidence type="ECO:0000256" key="4">
    <source>
        <dbReference type="ARBA" id="ARBA00023015"/>
    </source>
</evidence>
<evidence type="ECO:0000256" key="6">
    <source>
        <dbReference type="ARBA" id="ARBA00029628"/>
    </source>
</evidence>
<reference evidence="8 9" key="1">
    <citation type="submission" date="2017-11" db="EMBL/GenBank/DDBJ databases">
        <title>Draft genome sequence of magnetotactic bacterium Magnetospirillum kuznetsovii LBB-42.</title>
        <authorList>
            <person name="Grouzdev D.S."/>
            <person name="Rysina M.S."/>
            <person name="Baslerov R.V."/>
            <person name="Koziaeva V."/>
        </authorList>
    </citation>
    <scope>NUCLEOTIDE SEQUENCE [LARGE SCALE GENOMIC DNA]</scope>
    <source>
        <strain evidence="8 9">LBB-42</strain>
    </source>
</reference>
<name>A0A364P3D5_9PROT</name>
<evidence type="ECO:0000313" key="9">
    <source>
        <dbReference type="Proteomes" id="UP000251075"/>
    </source>
</evidence>
<evidence type="ECO:0000256" key="3">
    <source>
        <dbReference type="ARBA" id="ARBA00022491"/>
    </source>
</evidence>
<dbReference type="InterPro" id="IPR002712">
    <property type="entry name" value="CcdB"/>
</dbReference>
<dbReference type="Proteomes" id="UP000251075">
    <property type="component" value="Unassembled WGS sequence"/>
</dbReference>
<keyword evidence="9" id="KW-1185">Reference proteome</keyword>
<dbReference type="OrthoDB" id="9813510at2"/>
<comment type="caution">
    <text evidence="8">The sequence shown here is derived from an EMBL/GenBank/DDBJ whole genome shotgun (WGS) entry which is preliminary data.</text>
</comment>
<dbReference type="GO" id="GO:0008657">
    <property type="term" value="F:DNA topoisomerase type II (double strand cut, ATP-hydrolyzing) inhibitor activity"/>
    <property type="evidence" value="ECO:0007669"/>
    <property type="project" value="InterPro"/>
</dbReference>
<protein>
    <recommendedName>
        <fullName evidence="2">Toxin CcdB</fullName>
    </recommendedName>
    <alternativeName>
        <fullName evidence="7">Cytotoxic protein CcdB</fullName>
    </alternativeName>
    <alternativeName>
        <fullName evidence="6">Protein LetD</fullName>
    </alternativeName>
</protein>
<dbReference type="EMBL" id="PGTO01000001">
    <property type="protein sequence ID" value="RAU23677.1"/>
    <property type="molecule type" value="Genomic_DNA"/>
</dbReference>
<evidence type="ECO:0000256" key="5">
    <source>
        <dbReference type="ARBA" id="ARBA00023163"/>
    </source>
</evidence>
<comment type="similarity">
    <text evidence="1">Belongs to the CcdB toxin family.</text>
</comment>
<evidence type="ECO:0000313" key="8">
    <source>
        <dbReference type="EMBL" id="RAU23677.1"/>
    </source>
</evidence>
<gene>
    <name evidence="8" type="ORF">CU669_00800</name>
</gene>
<keyword evidence="4" id="KW-0805">Transcription regulation</keyword>
<dbReference type="AlphaFoldDB" id="A0A364P3D5"/>
<keyword evidence="5" id="KW-0804">Transcription</keyword>